<dbReference type="AlphaFoldDB" id="A0A5J4L7N7"/>
<accession>A0A5J4L7N7</accession>
<dbReference type="GeneID" id="96749752"/>
<evidence type="ECO:0000313" key="2">
    <source>
        <dbReference type="Proteomes" id="UP000325598"/>
    </source>
</evidence>
<dbReference type="EMBL" id="BLAG01000004">
    <property type="protein sequence ID" value="GES27851.1"/>
    <property type="molecule type" value="Genomic_DNA"/>
</dbReference>
<organism evidence="1 2">
    <name type="scientific">Streptomyces angustmyceticus</name>
    <dbReference type="NCBI Taxonomy" id="285578"/>
    <lineage>
        <taxon>Bacteria</taxon>
        <taxon>Bacillati</taxon>
        <taxon>Actinomycetota</taxon>
        <taxon>Actinomycetes</taxon>
        <taxon>Kitasatosporales</taxon>
        <taxon>Streptomycetaceae</taxon>
        <taxon>Streptomyces</taxon>
    </lineage>
</organism>
<dbReference type="OrthoDB" id="4303211at2"/>
<gene>
    <name evidence="1" type="ORF">San01_03380</name>
</gene>
<protein>
    <submittedName>
        <fullName evidence="1">Uncharacterized protein</fullName>
    </submittedName>
</protein>
<keyword evidence="2" id="KW-1185">Reference proteome</keyword>
<name>A0A5J4L7N7_9ACTN</name>
<comment type="caution">
    <text evidence="1">The sequence shown here is derived from an EMBL/GenBank/DDBJ whole genome shotgun (WGS) entry which is preliminary data.</text>
</comment>
<proteinExistence type="predicted"/>
<dbReference type="RefSeq" id="WP_143589071.1">
    <property type="nucleotide sequence ID" value="NZ_BLAG01000004.1"/>
</dbReference>
<evidence type="ECO:0000313" key="1">
    <source>
        <dbReference type="EMBL" id="GES27851.1"/>
    </source>
</evidence>
<sequence length="87" mass="9776">MMPLHPELEPLGPETRVFRDDTGWVLPDYSDLADCTSNFHREQDGRPACTATTVWKVVEDHGLHLTISFWCDTDLPAEHRAQTGAVA</sequence>
<reference evidence="1 2" key="1">
    <citation type="submission" date="2019-10" db="EMBL/GenBank/DDBJ databases">
        <title>Whole genome shotgun sequence of Streptomyces angustmyceticus NBRC 3934.</title>
        <authorList>
            <person name="Hosoyama A."/>
            <person name="Ichikawa N."/>
            <person name="Kimura A."/>
            <person name="Kitahashi Y."/>
            <person name="Komaki H."/>
            <person name="Uohara A."/>
        </authorList>
    </citation>
    <scope>NUCLEOTIDE SEQUENCE [LARGE SCALE GENOMIC DNA]</scope>
    <source>
        <strain evidence="1 2">NBRC 3934</strain>
    </source>
</reference>
<dbReference type="Proteomes" id="UP000325598">
    <property type="component" value="Unassembled WGS sequence"/>
</dbReference>